<comment type="caution">
    <text evidence="1">The sequence shown here is derived from an EMBL/GenBank/DDBJ whole genome shotgun (WGS) entry which is preliminary data.</text>
</comment>
<organism evidence="1">
    <name type="scientific">Tanacetum cinerariifolium</name>
    <name type="common">Dalmatian daisy</name>
    <name type="synonym">Chrysanthemum cinerariifolium</name>
    <dbReference type="NCBI Taxonomy" id="118510"/>
    <lineage>
        <taxon>Eukaryota</taxon>
        <taxon>Viridiplantae</taxon>
        <taxon>Streptophyta</taxon>
        <taxon>Embryophyta</taxon>
        <taxon>Tracheophyta</taxon>
        <taxon>Spermatophyta</taxon>
        <taxon>Magnoliopsida</taxon>
        <taxon>eudicotyledons</taxon>
        <taxon>Gunneridae</taxon>
        <taxon>Pentapetalae</taxon>
        <taxon>asterids</taxon>
        <taxon>campanulids</taxon>
        <taxon>Asterales</taxon>
        <taxon>Asteraceae</taxon>
        <taxon>Asteroideae</taxon>
        <taxon>Anthemideae</taxon>
        <taxon>Anthemidinae</taxon>
        <taxon>Tanacetum</taxon>
    </lineage>
</organism>
<gene>
    <name evidence="1" type="ORF">Tci_882134</name>
</gene>
<name>A0A699THQ5_TANCI</name>
<evidence type="ECO:0000313" key="1">
    <source>
        <dbReference type="EMBL" id="GFD10165.1"/>
    </source>
</evidence>
<feature type="non-terminal residue" evidence="1">
    <location>
        <position position="1"/>
    </location>
</feature>
<reference evidence="1" key="1">
    <citation type="journal article" date="2019" name="Sci. Rep.">
        <title>Draft genome of Tanacetum cinerariifolium, the natural source of mosquito coil.</title>
        <authorList>
            <person name="Yamashiro T."/>
            <person name="Shiraishi A."/>
            <person name="Satake H."/>
            <person name="Nakayama K."/>
        </authorList>
    </citation>
    <scope>NUCLEOTIDE SEQUENCE</scope>
</reference>
<dbReference type="AlphaFoldDB" id="A0A699THQ5"/>
<dbReference type="EMBL" id="BKCJ011250479">
    <property type="protein sequence ID" value="GFD10165.1"/>
    <property type="molecule type" value="Genomic_DNA"/>
</dbReference>
<accession>A0A699THQ5</accession>
<proteinExistence type="predicted"/>
<sequence>VLDLEEAKTAQAKKIASLKKTVKKLKHKRMSRTSGLKRLRKGRMIDNIDQDVEITLVDDTQGRMNEEDIFRVNDFNGNEVVVDVSASENVEQSVKVFEKEVSTADPVTTSSEVVTTAGIEVTTAATTPQISKDEISVA</sequence>
<protein>
    <submittedName>
        <fullName evidence="1">Uncharacterized protein</fullName>
    </submittedName>
</protein>